<comment type="caution">
    <text evidence="2">The sequence shown here is derived from an EMBL/GenBank/DDBJ whole genome shotgun (WGS) entry which is preliminary data.</text>
</comment>
<evidence type="ECO:0000313" key="3">
    <source>
        <dbReference type="Proteomes" id="UP001152622"/>
    </source>
</evidence>
<dbReference type="EMBL" id="JAINUF010000012">
    <property type="protein sequence ID" value="KAJ8344859.1"/>
    <property type="molecule type" value="Genomic_DNA"/>
</dbReference>
<feature type="compositionally biased region" description="Low complexity" evidence="1">
    <location>
        <begin position="218"/>
        <end position="230"/>
    </location>
</feature>
<feature type="compositionally biased region" description="Low complexity" evidence="1">
    <location>
        <begin position="236"/>
        <end position="249"/>
    </location>
</feature>
<sequence length="301" mass="32624">MPASSNMEARATETAEELVTRRPFSLAIEWGVDGRTRQWAVKSSTQPKLSERRKTPRPKNKERSGVDYFSLFITACSSGSGLVVSVVRAETDVMETICASAPLGAPSLCPRPGLIRGQRGSVGSFHDRAVLTETLRQNQEGDLKSPEPGRRTRFPPLSGSPRGRGEAFVPSPSGLLSDGLSLLSFALWRKSGRCTRSGVGHGSFTPYSLVPTLSVRSSTQLTQTTTPMHTHNTRIPRSPSANSTPSSRTRPPDPSRRQTVYKEGAGVLRARVGVAHSLRRLTAARERGAARRVIHALVSFA</sequence>
<keyword evidence="3" id="KW-1185">Reference proteome</keyword>
<accession>A0A9Q1ETM3</accession>
<dbReference type="Proteomes" id="UP001152622">
    <property type="component" value="Chromosome 12"/>
</dbReference>
<feature type="region of interest" description="Disordered" evidence="1">
    <location>
        <begin position="39"/>
        <end position="62"/>
    </location>
</feature>
<reference evidence="2" key="1">
    <citation type="journal article" date="2023" name="Science">
        <title>Genome structures resolve the early diversification of teleost fishes.</title>
        <authorList>
            <person name="Parey E."/>
            <person name="Louis A."/>
            <person name="Montfort J."/>
            <person name="Bouchez O."/>
            <person name="Roques C."/>
            <person name="Iampietro C."/>
            <person name="Lluch J."/>
            <person name="Castinel A."/>
            <person name="Donnadieu C."/>
            <person name="Desvignes T."/>
            <person name="Floi Bucao C."/>
            <person name="Jouanno E."/>
            <person name="Wen M."/>
            <person name="Mejri S."/>
            <person name="Dirks R."/>
            <person name="Jansen H."/>
            <person name="Henkel C."/>
            <person name="Chen W.J."/>
            <person name="Zahm M."/>
            <person name="Cabau C."/>
            <person name="Klopp C."/>
            <person name="Thompson A.W."/>
            <person name="Robinson-Rechavi M."/>
            <person name="Braasch I."/>
            <person name="Lecointre G."/>
            <person name="Bobe J."/>
            <person name="Postlethwait J.H."/>
            <person name="Berthelot C."/>
            <person name="Roest Crollius H."/>
            <person name="Guiguen Y."/>
        </authorList>
    </citation>
    <scope>NUCLEOTIDE SEQUENCE</scope>
    <source>
        <strain evidence="2">WJC10195</strain>
    </source>
</reference>
<feature type="compositionally biased region" description="Basic and acidic residues" evidence="1">
    <location>
        <begin position="139"/>
        <end position="150"/>
    </location>
</feature>
<gene>
    <name evidence="2" type="ORF">SKAU_G00290520</name>
</gene>
<dbReference type="AlphaFoldDB" id="A0A9Q1ETM3"/>
<proteinExistence type="predicted"/>
<evidence type="ECO:0000256" key="1">
    <source>
        <dbReference type="SAM" id="MobiDB-lite"/>
    </source>
</evidence>
<feature type="compositionally biased region" description="Basic and acidic residues" evidence="1">
    <location>
        <begin position="49"/>
        <end position="62"/>
    </location>
</feature>
<feature type="region of interest" description="Disordered" evidence="1">
    <location>
        <begin position="137"/>
        <end position="171"/>
    </location>
</feature>
<protein>
    <submittedName>
        <fullName evidence="2">Uncharacterized protein</fullName>
    </submittedName>
</protein>
<evidence type="ECO:0000313" key="2">
    <source>
        <dbReference type="EMBL" id="KAJ8344859.1"/>
    </source>
</evidence>
<name>A0A9Q1ETM3_SYNKA</name>
<feature type="region of interest" description="Disordered" evidence="1">
    <location>
        <begin position="218"/>
        <end position="258"/>
    </location>
</feature>
<organism evidence="2 3">
    <name type="scientific">Synaphobranchus kaupii</name>
    <name type="common">Kaup's arrowtooth eel</name>
    <dbReference type="NCBI Taxonomy" id="118154"/>
    <lineage>
        <taxon>Eukaryota</taxon>
        <taxon>Metazoa</taxon>
        <taxon>Chordata</taxon>
        <taxon>Craniata</taxon>
        <taxon>Vertebrata</taxon>
        <taxon>Euteleostomi</taxon>
        <taxon>Actinopterygii</taxon>
        <taxon>Neopterygii</taxon>
        <taxon>Teleostei</taxon>
        <taxon>Anguilliformes</taxon>
        <taxon>Synaphobranchidae</taxon>
        <taxon>Synaphobranchus</taxon>
    </lineage>
</organism>